<dbReference type="RefSeq" id="WP_373303456.1">
    <property type="nucleotide sequence ID" value="NZ_BMWA01000036.1"/>
</dbReference>
<evidence type="ECO:0000313" key="2">
    <source>
        <dbReference type="EMBL" id="MFC7011594.1"/>
    </source>
</evidence>
<name>A0ABW2DUR9_9ACTN</name>
<comment type="caution">
    <text evidence="2">The sequence shown here is derived from an EMBL/GenBank/DDBJ whole genome shotgun (WGS) entry which is preliminary data.</text>
</comment>
<evidence type="ECO:0000313" key="3">
    <source>
        <dbReference type="Proteomes" id="UP001596409"/>
    </source>
</evidence>
<dbReference type="Proteomes" id="UP001596409">
    <property type="component" value="Unassembled WGS sequence"/>
</dbReference>
<feature type="region of interest" description="Disordered" evidence="1">
    <location>
        <begin position="1"/>
        <end position="21"/>
    </location>
</feature>
<proteinExistence type="predicted"/>
<organism evidence="2 3">
    <name type="scientific">Streptomyces viridiviolaceus</name>
    <dbReference type="NCBI Taxonomy" id="68282"/>
    <lineage>
        <taxon>Bacteria</taxon>
        <taxon>Bacillati</taxon>
        <taxon>Actinomycetota</taxon>
        <taxon>Actinomycetes</taxon>
        <taxon>Kitasatosporales</taxon>
        <taxon>Streptomycetaceae</taxon>
        <taxon>Streptomyces</taxon>
    </lineage>
</organism>
<evidence type="ECO:0000256" key="1">
    <source>
        <dbReference type="SAM" id="MobiDB-lite"/>
    </source>
</evidence>
<gene>
    <name evidence="2" type="ORF">ACFQMH_07675</name>
</gene>
<sequence length="100" mass="11034">MDLPGRDDGPQPLAERPLSVSAAFEGSEEIAEARDLTRSFLADVQAVHGMAVSRPAVGMKARRTVRDYERLPQHSEAHLTCALITLMTRKGTRTTWSKKS</sequence>
<accession>A0ABW2DUR9</accession>
<reference evidence="3" key="1">
    <citation type="journal article" date="2019" name="Int. J. Syst. Evol. Microbiol.">
        <title>The Global Catalogue of Microorganisms (GCM) 10K type strain sequencing project: providing services to taxonomists for standard genome sequencing and annotation.</title>
        <authorList>
            <consortium name="The Broad Institute Genomics Platform"/>
            <consortium name="The Broad Institute Genome Sequencing Center for Infectious Disease"/>
            <person name="Wu L."/>
            <person name="Ma J."/>
        </authorList>
    </citation>
    <scope>NUCLEOTIDE SEQUENCE [LARGE SCALE GENOMIC DNA]</scope>
    <source>
        <strain evidence="3">JCM 4855</strain>
    </source>
</reference>
<keyword evidence="3" id="KW-1185">Reference proteome</keyword>
<dbReference type="EMBL" id="JBHSYM010000016">
    <property type="protein sequence ID" value="MFC7011594.1"/>
    <property type="molecule type" value="Genomic_DNA"/>
</dbReference>
<protein>
    <submittedName>
        <fullName evidence="2">Uncharacterized protein</fullName>
    </submittedName>
</protein>